<gene>
    <name evidence="1" type="ORF">ISG29_07010</name>
</gene>
<evidence type="ECO:0000313" key="1">
    <source>
        <dbReference type="EMBL" id="MBF4161438.1"/>
    </source>
</evidence>
<sequence length="120" mass="12393">MTSHRDATPLPLRLMAAATASYGAYALAQPAHLRRAIGSEDDVWDTVARVFGVRDLAVSTVTLAGPPGAARAAHGIRIALDLGDAAVLGSVLDGQARRKAVGVALAWGGLNALAWLASRR</sequence>
<dbReference type="AlphaFoldDB" id="A0A930YAI5"/>
<dbReference type="Proteomes" id="UP000656804">
    <property type="component" value="Unassembled WGS sequence"/>
</dbReference>
<keyword evidence="2" id="KW-1185">Reference proteome</keyword>
<reference evidence="1" key="1">
    <citation type="submission" date="2020-11" db="EMBL/GenBank/DDBJ databases">
        <title>Nocardioides sp. CBS4Y-1, whole genome shotgun sequence.</title>
        <authorList>
            <person name="Tuo L."/>
        </authorList>
    </citation>
    <scope>NUCLEOTIDE SEQUENCE</scope>
    <source>
        <strain evidence="1">CBS4Y-1</strain>
    </source>
</reference>
<dbReference type="RefSeq" id="WP_194502650.1">
    <property type="nucleotide sequence ID" value="NZ_JADIVZ010000002.1"/>
</dbReference>
<proteinExistence type="predicted"/>
<name>A0A930YAI5_9ACTN</name>
<dbReference type="EMBL" id="JADIVZ010000002">
    <property type="protein sequence ID" value="MBF4161438.1"/>
    <property type="molecule type" value="Genomic_DNA"/>
</dbReference>
<comment type="caution">
    <text evidence="1">The sequence shown here is derived from an EMBL/GenBank/DDBJ whole genome shotgun (WGS) entry which is preliminary data.</text>
</comment>
<protein>
    <submittedName>
        <fullName evidence="1">Uncharacterized protein</fullName>
    </submittedName>
</protein>
<accession>A0A930YAI5</accession>
<organism evidence="1 2">
    <name type="scientific">Nocardioides acrostichi</name>
    <dbReference type="NCBI Taxonomy" id="2784339"/>
    <lineage>
        <taxon>Bacteria</taxon>
        <taxon>Bacillati</taxon>
        <taxon>Actinomycetota</taxon>
        <taxon>Actinomycetes</taxon>
        <taxon>Propionibacteriales</taxon>
        <taxon>Nocardioidaceae</taxon>
        <taxon>Nocardioides</taxon>
    </lineage>
</organism>
<evidence type="ECO:0000313" key="2">
    <source>
        <dbReference type="Proteomes" id="UP000656804"/>
    </source>
</evidence>